<evidence type="ECO:0000256" key="11">
    <source>
        <dbReference type="ARBA" id="ARBA00047633"/>
    </source>
</evidence>
<dbReference type="Proteomes" id="UP000447574">
    <property type="component" value="Unassembled WGS sequence"/>
</dbReference>
<organism evidence="12 13">
    <name type="scientific">Pseudomonas helleri</name>
    <dbReference type="NCBI Taxonomy" id="1608996"/>
    <lineage>
        <taxon>Bacteria</taxon>
        <taxon>Pseudomonadati</taxon>
        <taxon>Pseudomonadota</taxon>
        <taxon>Gammaproteobacteria</taxon>
        <taxon>Pseudomonadales</taxon>
        <taxon>Pseudomonadaceae</taxon>
        <taxon>Pseudomonas</taxon>
    </lineage>
</organism>
<keyword evidence="4" id="KW-0444">Lipid biosynthesis</keyword>
<dbReference type="GO" id="GO:0016020">
    <property type="term" value="C:membrane"/>
    <property type="evidence" value="ECO:0007669"/>
    <property type="project" value="GOC"/>
</dbReference>
<evidence type="ECO:0000256" key="8">
    <source>
        <dbReference type="ARBA" id="ARBA00023098"/>
    </source>
</evidence>
<evidence type="ECO:0000256" key="7">
    <source>
        <dbReference type="ARBA" id="ARBA00022737"/>
    </source>
</evidence>
<evidence type="ECO:0000256" key="9">
    <source>
        <dbReference type="ARBA" id="ARBA00023251"/>
    </source>
</evidence>
<reference evidence="12 13" key="1">
    <citation type="submission" date="2019-10" db="EMBL/GenBank/DDBJ databases">
        <title>Evaluation of single-gene subtyping targets for Pseudomonas.</title>
        <authorList>
            <person name="Reichler S.J."/>
            <person name="Orsi R.H."/>
            <person name="Wiedmann M."/>
            <person name="Martin N.H."/>
            <person name="Murphy S.I."/>
        </authorList>
    </citation>
    <scope>NUCLEOTIDE SEQUENCE [LARGE SCALE GENOMIC DNA]</scope>
    <source>
        <strain evidence="12 13">FSL R10-2932</strain>
    </source>
</reference>
<evidence type="ECO:0000313" key="13">
    <source>
        <dbReference type="Proteomes" id="UP000447574"/>
    </source>
</evidence>
<dbReference type="InterPro" id="IPR018357">
    <property type="entry name" value="Hexapep_transf_CS"/>
</dbReference>
<keyword evidence="9" id="KW-0046">Antibiotic resistance</keyword>
<keyword evidence="5" id="KW-0441">Lipid A biosynthesis</keyword>
<evidence type="ECO:0000256" key="2">
    <source>
        <dbReference type="ARBA" id="ARBA00013235"/>
    </source>
</evidence>
<dbReference type="EC" id="2.3.1.28" evidence="2"/>
<evidence type="ECO:0000256" key="6">
    <source>
        <dbReference type="ARBA" id="ARBA00022679"/>
    </source>
</evidence>
<dbReference type="EMBL" id="WIWF01000007">
    <property type="protein sequence ID" value="MQT73313.1"/>
    <property type="molecule type" value="Genomic_DNA"/>
</dbReference>
<dbReference type="InterPro" id="IPR050179">
    <property type="entry name" value="Trans_hexapeptide_repeat"/>
</dbReference>
<accession>A0A7X2BSE0</accession>
<evidence type="ECO:0000256" key="4">
    <source>
        <dbReference type="ARBA" id="ARBA00022516"/>
    </source>
</evidence>
<keyword evidence="10" id="KW-0012">Acyltransferase</keyword>
<dbReference type="Pfam" id="PF00132">
    <property type="entry name" value="Hexapep"/>
    <property type="match status" value="1"/>
</dbReference>
<dbReference type="GO" id="GO:0009245">
    <property type="term" value="P:lipid A biosynthetic process"/>
    <property type="evidence" value="ECO:0007669"/>
    <property type="project" value="UniProtKB-KW"/>
</dbReference>
<evidence type="ECO:0000256" key="10">
    <source>
        <dbReference type="ARBA" id="ARBA00023315"/>
    </source>
</evidence>
<evidence type="ECO:0000256" key="1">
    <source>
        <dbReference type="ARBA" id="ARBA00007274"/>
    </source>
</evidence>
<comment type="similarity">
    <text evidence="1">Belongs to the transferase hexapeptide repeat family.</text>
</comment>
<dbReference type="PANTHER" id="PTHR43300:SF12">
    <property type="entry name" value="CHLORAMPHENICOL ACETYLTRANSFERASE"/>
    <property type="match status" value="1"/>
</dbReference>
<dbReference type="CDD" id="cd03349">
    <property type="entry name" value="LbH_XAT"/>
    <property type="match status" value="1"/>
</dbReference>
<keyword evidence="6 12" id="KW-0808">Transferase</keyword>
<sequence length="238" mass="26157">MKNIINTLRNHYWKKWIRKHKCKVAGGIAALHKRSTLTLEEGAQLGHVIVESKKLEIGAHTYIRSDCVLSAVSSIGRFCSIGTGCFIGQQKSSHPSDWLSSHPFQYTNTGLSFDPEVADITIGHDVWIGHSAMILEGVKVGTGAIIATRAVVAHDVPPYAVVAGVPAKVVKYRHPPEVIEELINSKWWELDLAALQALPLNDPQSALPLLAAMNKEQPTNYKQIQITRKNCRVLNSAA</sequence>
<dbReference type="PANTHER" id="PTHR43300">
    <property type="entry name" value="ACETYLTRANSFERASE"/>
    <property type="match status" value="1"/>
</dbReference>
<dbReference type="SUPFAM" id="SSF51161">
    <property type="entry name" value="Trimeric LpxA-like enzymes"/>
    <property type="match status" value="1"/>
</dbReference>
<comment type="caution">
    <text evidence="12">The sequence shown here is derived from an EMBL/GenBank/DDBJ whole genome shotgun (WGS) entry which is preliminary data.</text>
</comment>
<dbReference type="InterPro" id="IPR001451">
    <property type="entry name" value="Hexapep"/>
</dbReference>
<dbReference type="GO" id="GO:0046677">
    <property type="term" value="P:response to antibiotic"/>
    <property type="evidence" value="ECO:0007669"/>
    <property type="project" value="UniProtKB-KW"/>
</dbReference>
<evidence type="ECO:0000313" key="12">
    <source>
        <dbReference type="EMBL" id="MQT73313.1"/>
    </source>
</evidence>
<proteinExistence type="inferred from homology"/>
<keyword evidence="8" id="KW-0443">Lipid metabolism</keyword>
<evidence type="ECO:0000256" key="3">
    <source>
        <dbReference type="ARBA" id="ARBA00020291"/>
    </source>
</evidence>
<dbReference type="AlphaFoldDB" id="A0A7X2BSE0"/>
<evidence type="ECO:0000256" key="5">
    <source>
        <dbReference type="ARBA" id="ARBA00022556"/>
    </source>
</evidence>
<comment type="catalytic activity">
    <reaction evidence="11">
        <text>chloramphenicol + acetyl-CoA = chloramphenicol 3-acetate + CoA</text>
        <dbReference type="Rhea" id="RHEA:18421"/>
        <dbReference type="ChEBI" id="CHEBI:16730"/>
        <dbReference type="ChEBI" id="CHEBI:17698"/>
        <dbReference type="ChEBI" id="CHEBI:57287"/>
        <dbReference type="ChEBI" id="CHEBI:57288"/>
        <dbReference type="EC" id="2.3.1.28"/>
    </reaction>
</comment>
<name>A0A7X2BSE0_9PSED</name>
<dbReference type="InterPro" id="IPR011004">
    <property type="entry name" value="Trimer_LpxA-like_sf"/>
</dbReference>
<protein>
    <recommendedName>
        <fullName evidence="3">Chloramphenicol acetyltransferase</fullName>
        <ecNumber evidence="2">2.3.1.28</ecNumber>
    </recommendedName>
</protein>
<gene>
    <name evidence="12" type="ORF">GHO37_03205</name>
</gene>
<dbReference type="RefSeq" id="WP_153437743.1">
    <property type="nucleotide sequence ID" value="NZ_WIWF01000007.1"/>
</dbReference>
<dbReference type="PROSITE" id="PS00101">
    <property type="entry name" value="HEXAPEP_TRANSFERASES"/>
    <property type="match status" value="1"/>
</dbReference>
<keyword evidence="7" id="KW-0677">Repeat</keyword>
<dbReference type="GO" id="GO:0008811">
    <property type="term" value="F:chloramphenicol O-acetyltransferase activity"/>
    <property type="evidence" value="ECO:0007669"/>
    <property type="project" value="UniProtKB-EC"/>
</dbReference>
<dbReference type="Gene3D" id="2.160.10.10">
    <property type="entry name" value="Hexapeptide repeat proteins"/>
    <property type="match status" value="1"/>
</dbReference>